<dbReference type="Proteomes" id="UP000769766">
    <property type="component" value="Unassembled WGS sequence"/>
</dbReference>
<reference evidence="1" key="1">
    <citation type="submission" date="2020-07" db="EMBL/GenBank/DDBJ databases">
        <title>Huge and variable diversity of episymbiotic CPR bacteria and DPANN archaea in groundwater ecosystems.</title>
        <authorList>
            <person name="He C.Y."/>
            <person name="Keren R."/>
            <person name="Whittaker M."/>
            <person name="Farag I.F."/>
            <person name="Doudna J."/>
            <person name="Cate J.H.D."/>
            <person name="Banfield J.F."/>
        </authorList>
    </citation>
    <scope>NUCLEOTIDE SEQUENCE</scope>
    <source>
        <strain evidence="1">NC_groundwater_672_Ag_B-0.1um_62_36</strain>
    </source>
</reference>
<protein>
    <submittedName>
        <fullName evidence="1">Uncharacterized protein</fullName>
    </submittedName>
</protein>
<feature type="non-terminal residue" evidence="1">
    <location>
        <position position="1"/>
    </location>
</feature>
<accession>A0A932CMR8</accession>
<organism evidence="1 2">
    <name type="scientific">Tectimicrobiota bacterium</name>
    <dbReference type="NCBI Taxonomy" id="2528274"/>
    <lineage>
        <taxon>Bacteria</taxon>
        <taxon>Pseudomonadati</taxon>
        <taxon>Nitrospinota/Tectimicrobiota group</taxon>
        <taxon>Candidatus Tectimicrobiota</taxon>
    </lineage>
</organism>
<proteinExistence type="predicted"/>
<name>A0A932CMR8_UNCTE</name>
<evidence type="ECO:0000313" key="1">
    <source>
        <dbReference type="EMBL" id="MBI2875979.1"/>
    </source>
</evidence>
<sequence>RGQIFTFFQPMWRHQFGYDGRMRLLGADKRDRSELSFILSLEKKWLDDRLTTTATVLYDPNEGSWIFQDTVKWIFSNYLSAQIRYTGFSGSSHDLVGMYDEWDNLGFEIKYAF</sequence>
<evidence type="ECO:0000313" key="2">
    <source>
        <dbReference type="Proteomes" id="UP000769766"/>
    </source>
</evidence>
<comment type="caution">
    <text evidence="1">The sequence shown here is derived from an EMBL/GenBank/DDBJ whole genome shotgun (WGS) entry which is preliminary data.</text>
</comment>
<dbReference type="AlphaFoldDB" id="A0A932CMR8"/>
<gene>
    <name evidence="1" type="ORF">HYY20_03785</name>
</gene>
<dbReference type="EMBL" id="JACPRF010000117">
    <property type="protein sequence ID" value="MBI2875979.1"/>
    <property type="molecule type" value="Genomic_DNA"/>
</dbReference>